<evidence type="ECO:0000256" key="1">
    <source>
        <dbReference type="ARBA" id="ARBA00004370"/>
    </source>
</evidence>
<comment type="caution">
    <text evidence="10">The sequence shown here is derived from an EMBL/GenBank/DDBJ whole genome shotgun (WGS) entry which is preliminary data.</text>
</comment>
<dbReference type="PANTHER" id="PTHR37820:SF1">
    <property type="entry name" value="CELL DIVISION PROTEIN FTSQ"/>
    <property type="match status" value="1"/>
</dbReference>
<dbReference type="InterPro" id="IPR005548">
    <property type="entry name" value="Cell_div_FtsQ/DivIB_C"/>
</dbReference>
<evidence type="ECO:0000256" key="2">
    <source>
        <dbReference type="ARBA" id="ARBA00022475"/>
    </source>
</evidence>
<dbReference type="PANTHER" id="PTHR37820">
    <property type="entry name" value="CELL DIVISION PROTEIN DIVIB"/>
    <property type="match status" value="1"/>
</dbReference>
<evidence type="ECO:0000313" key="10">
    <source>
        <dbReference type="EMBL" id="MPL89901.1"/>
    </source>
</evidence>
<dbReference type="InterPro" id="IPR050487">
    <property type="entry name" value="FtsQ_DivIB"/>
</dbReference>
<dbReference type="AlphaFoldDB" id="A0A644VF36"/>
<keyword evidence="5 8" id="KW-1133">Transmembrane helix</keyword>
<dbReference type="Pfam" id="PF08478">
    <property type="entry name" value="POTRA_1"/>
    <property type="match status" value="1"/>
</dbReference>
<dbReference type="Pfam" id="PF03799">
    <property type="entry name" value="FtsQ_DivIB_C"/>
    <property type="match status" value="1"/>
</dbReference>
<evidence type="ECO:0000256" key="5">
    <source>
        <dbReference type="ARBA" id="ARBA00022989"/>
    </source>
</evidence>
<evidence type="ECO:0000256" key="8">
    <source>
        <dbReference type="SAM" id="Phobius"/>
    </source>
</evidence>
<keyword evidence="7" id="KW-0131">Cell cycle</keyword>
<dbReference type="InterPro" id="IPR013685">
    <property type="entry name" value="POTRA_FtsQ_type"/>
</dbReference>
<comment type="subcellular location">
    <subcellularLocation>
        <location evidence="1">Membrane</location>
    </subcellularLocation>
</comment>
<keyword evidence="2" id="KW-1003">Cell membrane</keyword>
<proteinExistence type="predicted"/>
<feature type="domain" description="POTRA" evidence="9">
    <location>
        <begin position="50"/>
        <end position="118"/>
    </location>
</feature>
<name>A0A644VF36_9ZZZZ</name>
<dbReference type="EMBL" id="VSSQ01000290">
    <property type="protein sequence ID" value="MPL89901.1"/>
    <property type="molecule type" value="Genomic_DNA"/>
</dbReference>
<evidence type="ECO:0000256" key="4">
    <source>
        <dbReference type="ARBA" id="ARBA00022692"/>
    </source>
</evidence>
<dbReference type="InterPro" id="IPR045335">
    <property type="entry name" value="FtsQ_C_sf"/>
</dbReference>
<dbReference type="InterPro" id="IPR034746">
    <property type="entry name" value="POTRA"/>
</dbReference>
<sequence length="258" mass="29355">MGVSPVSTNHERLIYKRSRRKYYRARAFFYLLCFAIIIAGTYYLLHRPWIAFGRIVVEGGENITVEEIKRLDSIPEPVNLFNVSRSNLENVLRNDLRVEKVSTSYRWPNILRVDVTERKPALYVECSYNGFAKVGYNGCVLEVGKGIKDASAPFISGRKIGNVYNGDIVKDKEILGLVRFLGKLDKSITSEISEIAIDDSDKIKIYLLSGVPILLGTSEKLGEKVDTFVIICNELKTKKINAEYIDLTYSKPYVKLRQ</sequence>
<dbReference type="PROSITE" id="PS51779">
    <property type="entry name" value="POTRA"/>
    <property type="match status" value="1"/>
</dbReference>
<keyword evidence="4 8" id="KW-0812">Transmembrane</keyword>
<dbReference type="GO" id="GO:0051301">
    <property type="term" value="P:cell division"/>
    <property type="evidence" value="ECO:0007669"/>
    <property type="project" value="UniProtKB-KW"/>
</dbReference>
<dbReference type="GO" id="GO:0005886">
    <property type="term" value="C:plasma membrane"/>
    <property type="evidence" value="ECO:0007669"/>
    <property type="project" value="TreeGrafter"/>
</dbReference>
<reference evidence="10" key="1">
    <citation type="submission" date="2019-08" db="EMBL/GenBank/DDBJ databases">
        <authorList>
            <person name="Kucharzyk K."/>
            <person name="Murdoch R.W."/>
            <person name="Higgins S."/>
            <person name="Loffler F."/>
        </authorList>
    </citation>
    <scope>NUCLEOTIDE SEQUENCE</scope>
</reference>
<evidence type="ECO:0000256" key="6">
    <source>
        <dbReference type="ARBA" id="ARBA00023136"/>
    </source>
</evidence>
<organism evidence="10">
    <name type="scientific">bioreactor metagenome</name>
    <dbReference type="NCBI Taxonomy" id="1076179"/>
    <lineage>
        <taxon>unclassified sequences</taxon>
        <taxon>metagenomes</taxon>
        <taxon>ecological metagenomes</taxon>
    </lineage>
</organism>
<keyword evidence="6 8" id="KW-0472">Membrane</keyword>
<feature type="transmembrane region" description="Helical" evidence="8">
    <location>
        <begin position="27"/>
        <end position="45"/>
    </location>
</feature>
<protein>
    <submittedName>
        <fullName evidence="10">Cell division protein DivIB</fullName>
    </submittedName>
</protein>
<gene>
    <name evidence="10" type="primary">divIB_1</name>
    <name evidence="10" type="ORF">SDC9_35943</name>
</gene>
<dbReference type="Gene3D" id="3.40.50.11690">
    <property type="entry name" value="Cell division protein FtsQ/DivIB"/>
    <property type="match status" value="1"/>
</dbReference>
<evidence type="ECO:0000259" key="9">
    <source>
        <dbReference type="PROSITE" id="PS51779"/>
    </source>
</evidence>
<evidence type="ECO:0000256" key="7">
    <source>
        <dbReference type="ARBA" id="ARBA00023306"/>
    </source>
</evidence>
<dbReference type="Gene3D" id="3.10.20.310">
    <property type="entry name" value="membrane protein fhac"/>
    <property type="match status" value="1"/>
</dbReference>
<evidence type="ECO:0000256" key="3">
    <source>
        <dbReference type="ARBA" id="ARBA00022618"/>
    </source>
</evidence>
<accession>A0A644VF36</accession>
<keyword evidence="3 10" id="KW-0132">Cell division</keyword>